<accession>A0A1V4SFV9</accession>
<evidence type="ECO:0000313" key="2">
    <source>
        <dbReference type="Proteomes" id="UP000191554"/>
    </source>
</evidence>
<organism evidence="1 2">
    <name type="scientific">Ruminiclostridium hungatei</name>
    <name type="common">Clostridium hungatei</name>
    <dbReference type="NCBI Taxonomy" id="48256"/>
    <lineage>
        <taxon>Bacteria</taxon>
        <taxon>Bacillati</taxon>
        <taxon>Bacillota</taxon>
        <taxon>Clostridia</taxon>
        <taxon>Eubacteriales</taxon>
        <taxon>Oscillospiraceae</taxon>
        <taxon>Ruminiclostridium</taxon>
    </lineage>
</organism>
<name>A0A1V4SFV9_RUMHU</name>
<dbReference type="RefSeq" id="WP_080065849.1">
    <property type="nucleotide sequence ID" value="NZ_MZGX01000025.1"/>
</dbReference>
<gene>
    <name evidence="1" type="ORF">CLHUN_34210</name>
</gene>
<dbReference type="AlphaFoldDB" id="A0A1V4SFV9"/>
<dbReference type="Proteomes" id="UP000191554">
    <property type="component" value="Unassembled WGS sequence"/>
</dbReference>
<dbReference type="OrthoDB" id="1492299at2"/>
<protein>
    <recommendedName>
        <fullName evidence="3">Protein beta</fullName>
    </recommendedName>
</protein>
<dbReference type="EMBL" id="MZGX01000025">
    <property type="protein sequence ID" value="OPX42769.1"/>
    <property type="molecule type" value="Genomic_DNA"/>
</dbReference>
<evidence type="ECO:0008006" key="3">
    <source>
        <dbReference type="Google" id="ProtNLM"/>
    </source>
</evidence>
<reference evidence="1 2" key="1">
    <citation type="submission" date="2017-03" db="EMBL/GenBank/DDBJ databases">
        <title>Genome sequence of Clostridium hungatei DSM 14427.</title>
        <authorList>
            <person name="Poehlein A."/>
            <person name="Daniel R."/>
        </authorList>
    </citation>
    <scope>NUCLEOTIDE SEQUENCE [LARGE SCALE GENOMIC DNA]</scope>
    <source>
        <strain evidence="1 2">DSM 14427</strain>
    </source>
</reference>
<evidence type="ECO:0000313" key="1">
    <source>
        <dbReference type="EMBL" id="OPX42769.1"/>
    </source>
</evidence>
<proteinExistence type="predicted"/>
<dbReference type="Pfam" id="PF14350">
    <property type="entry name" value="Beta_protein"/>
    <property type="match status" value="1"/>
</dbReference>
<keyword evidence="2" id="KW-1185">Reference proteome</keyword>
<dbReference type="STRING" id="48256.CLHUN_34210"/>
<sequence>MFADNHYVPILKWKRGEQRALQELPNTLREKFTPLIEIVPVPYDYVNDTPAKTIDQHLANIGEQIKETWIPNRPLFIDLFWLGEDERMEDGSHPLNFIMNEVRKRNFLAIPVIGYERDDDYKAEVKHAIKEDSLGVCIRLEDEDFLDIKSRLDSLISYLEIDNSQVDILIDLKDISPDDEKKNILSVISIINSIPKINEWRTLTLACTTFPETLSVVASDSTGFIPRSEWKIWSELKNTKIPIQRMPTYGDYAIANPLYNEVDPRLMRMSANIRYTTKDDFMIIKGKAIKKNGWRQVCSMSEKLIKHPLYCGKDFSWGDEYIYICATEKCNTGNAETWRKVGTNETARNFL</sequence>
<dbReference type="InterPro" id="IPR025683">
    <property type="entry name" value="Protein_beta"/>
</dbReference>
<comment type="caution">
    <text evidence="1">The sequence shown here is derived from an EMBL/GenBank/DDBJ whole genome shotgun (WGS) entry which is preliminary data.</text>
</comment>